<feature type="compositionally biased region" description="Basic and acidic residues" evidence="4">
    <location>
        <begin position="120"/>
        <end position="129"/>
    </location>
</feature>
<dbReference type="GO" id="GO:0005634">
    <property type="term" value="C:nucleus"/>
    <property type="evidence" value="ECO:0007669"/>
    <property type="project" value="TreeGrafter"/>
</dbReference>
<evidence type="ECO:0000259" key="5">
    <source>
        <dbReference type="PROSITE" id="PS50014"/>
    </source>
</evidence>
<dbReference type="PANTHER" id="PTHR22880">
    <property type="entry name" value="FALZ-RELATED BROMODOMAIN-CONTAINING PROTEINS"/>
    <property type="match status" value="1"/>
</dbReference>
<feature type="compositionally biased region" description="Low complexity" evidence="4">
    <location>
        <begin position="83"/>
        <end position="95"/>
    </location>
</feature>
<feature type="region of interest" description="Disordered" evidence="4">
    <location>
        <begin position="361"/>
        <end position="456"/>
    </location>
</feature>
<evidence type="ECO:0000256" key="4">
    <source>
        <dbReference type="SAM" id="MobiDB-lite"/>
    </source>
</evidence>
<gene>
    <name evidence="7" type="primary">BDF1</name>
    <name evidence="7" type="ORF">CFO_g66</name>
</gene>
<dbReference type="InterPro" id="IPR027353">
    <property type="entry name" value="NET_dom"/>
</dbReference>
<dbReference type="Gene3D" id="1.20.920.10">
    <property type="entry name" value="Bromodomain-like"/>
    <property type="match status" value="2"/>
</dbReference>
<dbReference type="PANTHER" id="PTHR22880:SF225">
    <property type="entry name" value="BROMODOMAIN-CONTAINING PROTEIN BET-1-RELATED"/>
    <property type="match status" value="1"/>
</dbReference>
<keyword evidence="3" id="KW-0175">Coiled coil</keyword>
<dbReference type="Proteomes" id="UP000034841">
    <property type="component" value="Unassembled WGS sequence"/>
</dbReference>
<feature type="compositionally biased region" description="Low complexity" evidence="4">
    <location>
        <begin position="395"/>
        <end position="409"/>
    </location>
</feature>
<evidence type="ECO:0000256" key="1">
    <source>
        <dbReference type="ARBA" id="ARBA00023117"/>
    </source>
</evidence>
<feature type="region of interest" description="Disordered" evidence="4">
    <location>
        <begin position="667"/>
        <end position="720"/>
    </location>
</feature>
<dbReference type="SMART" id="SM00297">
    <property type="entry name" value="BROMO"/>
    <property type="match status" value="1"/>
</dbReference>
<dbReference type="GO" id="GO:0000785">
    <property type="term" value="C:chromatin"/>
    <property type="evidence" value="ECO:0007669"/>
    <property type="project" value="TreeGrafter"/>
</dbReference>
<dbReference type="PROSITE" id="PS00633">
    <property type="entry name" value="BROMODOMAIN_1"/>
    <property type="match status" value="1"/>
</dbReference>
<feature type="compositionally biased region" description="Basic and acidic residues" evidence="4">
    <location>
        <begin position="142"/>
        <end position="159"/>
    </location>
</feature>
<accession>A0A0F8DP64</accession>
<proteinExistence type="predicted"/>
<organism evidence="7 8">
    <name type="scientific">Ceratocystis fimbriata f. sp. platani</name>
    <dbReference type="NCBI Taxonomy" id="88771"/>
    <lineage>
        <taxon>Eukaryota</taxon>
        <taxon>Fungi</taxon>
        <taxon>Dikarya</taxon>
        <taxon>Ascomycota</taxon>
        <taxon>Pezizomycotina</taxon>
        <taxon>Sordariomycetes</taxon>
        <taxon>Hypocreomycetidae</taxon>
        <taxon>Microascales</taxon>
        <taxon>Ceratocystidaceae</taxon>
        <taxon>Ceratocystis</taxon>
    </lineage>
</organism>
<dbReference type="InterPro" id="IPR036427">
    <property type="entry name" value="Bromodomain-like_sf"/>
</dbReference>
<dbReference type="AlphaFoldDB" id="A0A0F8DP64"/>
<dbReference type="InterPro" id="IPR001487">
    <property type="entry name" value="Bromodomain"/>
</dbReference>
<evidence type="ECO:0000313" key="8">
    <source>
        <dbReference type="Proteomes" id="UP000034841"/>
    </source>
</evidence>
<dbReference type="GO" id="GO:0006355">
    <property type="term" value="P:regulation of DNA-templated transcription"/>
    <property type="evidence" value="ECO:0007669"/>
    <property type="project" value="TreeGrafter"/>
</dbReference>
<dbReference type="PRINTS" id="PR00503">
    <property type="entry name" value="BROMODOMAIN"/>
</dbReference>
<evidence type="ECO:0000259" key="6">
    <source>
        <dbReference type="PROSITE" id="PS51525"/>
    </source>
</evidence>
<sequence>MPTPEPQAASPDAKPAESPVKTVSNGDTVKESEKPVSDSQNDASRTKDASLDSKSKSESDQLQKSRASEPLKTDDKIEKPNISDKAASAPAPDSAPGKEKLADAEQDVEMTDATPTAEEIQDRKSDSPKATEISSTSNGISKNKDNTKSDSEASEKPKTPDASQPADGDTSMADAPSSSSKVPRERESIEGDEPAAKRAKREPTEEEALPPPVPAPDAATASNANGLKGLNSLERWNDKELEKQAITPYQAREYRRVLAGIKKTKGGGHFKDAVIKLWPTLGEAYLARVTKPMDIGLLERTLRDNPWPTLSGFKDNLSLIYLNTLAFNGELHEVTLAGLGVVEAVWTRCLAISATEPARNKVLPKHMPPRHHEQRHSISHLPPPPAESPAPAPKPKAVTPSARRAASPAESKTTGSDTYAVPPNGVPQIRRASAVTEGDRPKRTIHPPKSKDIDYSSKIGKKKTRPELEFCEEVLVEIRHPRHYAINAAFLEPVDPVALDIPNYFQVVKKPMDLSTIASKLQASEYQSPKQFISDFDLMFRNCYLFNSPGTPVNVQGKALEKLFRSEWAKKDEWLAKHAAATKAASVSASSVRSDDEFDEPVASAPAPVVDASLEHEIRALEEKMKEESQRLVDLYMEKHPIESMIELQKNMLNMVQASLLKAKAKQTVTEVKAERPSKPKPKPSRPSKGAAPNPSKKATNSNAGRKPLGGASKKKRNISEAEKGMIATAINELSGNAIENAIEIIKRDTNQTENTNGELELDIDQLSNDALLKLWDLCKKNLPSFAAQVSVETTSTTARDAAPTTNPTGSSAASAASAAARASSKGKKNKPMSAREQEMRIAHLTQVREQFRGTATGASPEPVSDNALDSEESDSEEE</sequence>
<dbReference type="InterPro" id="IPR038336">
    <property type="entry name" value="NET_sf"/>
</dbReference>
<dbReference type="PROSITE" id="PS51525">
    <property type="entry name" value="NET"/>
    <property type="match status" value="1"/>
</dbReference>
<keyword evidence="8" id="KW-1185">Reference proteome</keyword>
<feature type="region of interest" description="Disordered" evidence="4">
    <location>
        <begin position="1"/>
        <end position="225"/>
    </location>
</feature>
<feature type="domain" description="Bromo" evidence="5">
    <location>
        <begin position="482"/>
        <end position="554"/>
    </location>
</feature>
<keyword evidence="1 2" id="KW-0103">Bromodomain</keyword>
<evidence type="ECO:0000313" key="7">
    <source>
        <dbReference type="EMBL" id="KKF97574.1"/>
    </source>
</evidence>
<comment type="caution">
    <text evidence="7">The sequence shown here is derived from an EMBL/GenBank/DDBJ whole genome shotgun (WGS) entry which is preliminary data.</text>
</comment>
<dbReference type="PROSITE" id="PS50014">
    <property type="entry name" value="BROMODOMAIN_2"/>
    <property type="match status" value="2"/>
</dbReference>
<feature type="compositionally biased region" description="Acidic residues" evidence="4">
    <location>
        <begin position="869"/>
        <end position="879"/>
    </location>
</feature>
<dbReference type="InterPro" id="IPR050935">
    <property type="entry name" value="Bromo_chromatin_reader"/>
</dbReference>
<feature type="coiled-coil region" evidence="3">
    <location>
        <begin position="611"/>
        <end position="638"/>
    </location>
</feature>
<protein>
    <submittedName>
        <fullName evidence="7">Bromodomain-containing factor 1</fullName>
    </submittedName>
</protein>
<feature type="compositionally biased region" description="Basic residues" evidence="4">
    <location>
        <begin position="362"/>
        <end position="378"/>
    </location>
</feature>
<evidence type="ECO:0000256" key="3">
    <source>
        <dbReference type="SAM" id="Coils"/>
    </source>
</evidence>
<dbReference type="Gene3D" id="1.20.1270.220">
    <property type="match status" value="1"/>
</dbReference>
<feature type="compositionally biased region" description="Polar residues" evidence="4">
    <location>
        <begin position="793"/>
        <end position="810"/>
    </location>
</feature>
<dbReference type="CDD" id="cd05499">
    <property type="entry name" value="Bromo_BDF1_2_II"/>
    <property type="match status" value="1"/>
</dbReference>
<feature type="domain" description="NET" evidence="6">
    <location>
        <begin position="709"/>
        <end position="790"/>
    </location>
</feature>
<dbReference type="EMBL" id="LBBL01000002">
    <property type="protein sequence ID" value="KKF97574.1"/>
    <property type="molecule type" value="Genomic_DNA"/>
</dbReference>
<reference evidence="7 8" key="1">
    <citation type="submission" date="2015-04" db="EMBL/GenBank/DDBJ databases">
        <title>Genome sequence of Ceratocystis platani, a major pathogen of plane trees.</title>
        <authorList>
            <person name="Belbahri L."/>
        </authorList>
    </citation>
    <scope>NUCLEOTIDE SEQUENCE [LARGE SCALE GENOMIC DNA]</scope>
    <source>
        <strain evidence="7 8">CFO</strain>
    </source>
</reference>
<dbReference type="Pfam" id="PF17035">
    <property type="entry name" value="BET"/>
    <property type="match status" value="1"/>
</dbReference>
<feature type="region of interest" description="Disordered" evidence="4">
    <location>
        <begin position="793"/>
        <end position="879"/>
    </location>
</feature>
<feature type="compositionally biased region" description="Low complexity" evidence="4">
    <location>
        <begin position="811"/>
        <end position="824"/>
    </location>
</feature>
<dbReference type="OrthoDB" id="784962at2759"/>
<dbReference type="SUPFAM" id="SSF47370">
    <property type="entry name" value="Bromodomain"/>
    <property type="match status" value="2"/>
</dbReference>
<dbReference type="Pfam" id="PF00439">
    <property type="entry name" value="Bromodomain"/>
    <property type="match status" value="2"/>
</dbReference>
<feature type="compositionally biased region" description="Polar residues" evidence="4">
    <location>
        <begin position="132"/>
        <end position="141"/>
    </location>
</feature>
<dbReference type="GO" id="GO:0006338">
    <property type="term" value="P:chromatin remodeling"/>
    <property type="evidence" value="ECO:0007669"/>
    <property type="project" value="TreeGrafter"/>
</dbReference>
<dbReference type="InterPro" id="IPR018359">
    <property type="entry name" value="Bromodomain_CS"/>
</dbReference>
<feature type="compositionally biased region" description="Pro residues" evidence="4">
    <location>
        <begin position="381"/>
        <end position="394"/>
    </location>
</feature>
<feature type="compositionally biased region" description="Basic and acidic residues" evidence="4">
    <location>
        <begin position="44"/>
        <end position="82"/>
    </location>
</feature>
<evidence type="ECO:0000256" key="2">
    <source>
        <dbReference type="PROSITE-ProRule" id="PRU00035"/>
    </source>
</evidence>
<name>A0A0F8DP64_CERFI</name>
<feature type="domain" description="Bromo" evidence="5">
    <location>
        <begin position="285"/>
        <end position="335"/>
    </location>
</feature>